<organism evidence="2 3">
    <name type="scientific">Blyttiomyces helicus</name>
    <dbReference type="NCBI Taxonomy" id="388810"/>
    <lineage>
        <taxon>Eukaryota</taxon>
        <taxon>Fungi</taxon>
        <taxon>Fungi incertae sedis</taxon>
        <taxon>Chytridiomycota</taxon>
        <taxon>Chytridiomycota incertae sedis</taxon>
        <taxon>Chytridiomycetes</taxon>
        <taxon>Chytridiomycetes incertae sedis</taxon>
        <taxon>Blyttiomyces</taxon>
    </lineage>
</organism>
<dbReference type="OrthoDB" id="2116331at2759"/>
<sequence>MPPADNAGDVERAELLDDFRSIVQDVVADGTVIVGGRLLSSESENALVARVVAAVGRWTASGSSPHLPVKITFDLYYEYDEEIPRFAQLEGRDRAMVKILKEASGNRQLLDLHLVALMKTLSGEAKSSRPYCLRDLSDSDDESDGEDAEFDEDSEQSLDIGVWVDEGDAILFDGMEPTDREYEGFNKYGYVYDGKIPTLTETNRTTLLVVSPRNHLLGAPSGVEDRPGR</sequence>
<name>A0A4P9W8T1_9FUNG</name>
<protein>
    <submittedName>
        <fullName evidence="2">Uncharacterized protein</fullName>
    </submittedName>
</protein>
<proteinExistence type="predicted"/>
<feature type="compositionally biased region" description="Acidic residues" evidence="1">
    <location>
        <begin position="138"/>
        <end position="155"/>
    </location>
</feature>
<reference evidence="3" key="1">
    <citation type="journal article" date="2018" name="Nat. Microbiol.">
        <title>Leveraging single-cell genomics to expand the fungal tree of life.</title>
        <authorList>
            <person name="Ahrendt S.R."/>
            <person name="Quandt C.A."/>
            <person name="Ciobanu D."/>
            <person name="Clum A."/>
            <person name="Salamov A."/>
            <person name="Andreopoulos B."/>
            <person name="Cheng J.F."/>
            <person name="Woyke T."/>
            <person name="Pelin A."/>
            <person name="Henrissat B."/>
            <person name="Reynolds N.K."/>
            <person name="Benny G.L."/>
            <person name="Smith M.E."/>
            <person name="James T.Y."/>
            <person name="Grigoriev I.V."/>
        </authorList>
    </citation>
    <scope>NUCLEOTIDE SEQUENCE [LARGE SCALE GENOMIC DNA]</scope>
</reference>
<evidence type="ECO:0000313" key="3">
    <source>
        <dbReference type="Proteomes" id="UP000269721"/>
    </source>
</evidence>
<feature type="region of interest" description="Disordered" evidence="1">
    <location>
        <begin position="132"/>
        <end position="155"/>
    </location>
</feature>
<dbReference type="EMBL" id="KZ996388">
    <property type="protein sequence ID" value="RKO88939.1"/>
    <property type="molecule type" value="Genomic_DNA"/>
</dbReference>
<dbReference type="Proteomes" id="UP000269721">
    <property type="component" value="Unassembled WGS sequence"/>
</dbReference>
<keyword evidence="3" id="KW-1185">Reference proteome</keyword>
<evidence type="ECO:0000256" key="1">
    <source>
        <dbReference type="SAM" id="MobiDB-lite"/>
    </source>
</evidence>
<gene>
    <name evidence="2" type="ORF">BDK51DRAFT_26377</name>
</gene>
<accession>A0A4P9W8T1</accession>
<evidence type="ECO:0000313" key="2">
    <source>
        <dbReference type="EMBL" id="RKO88939.1"/>
    </source>
</evidence>
<dbReference type="AlphaFoldDB" id="A0A4P9W8T1"/>